<dbReference type="EMBL" id="ABKX01000008">
    <property type="protein sequence ID" value="EDS91143.1"/>
    <property type="molecule type" value="Genomic_DNA"/>
</dbReference>
<proteinExistence type="predicted"/>
<reference evidence="1 2" key="1">
    <citation type="submission" date="2008-02" db="EMBL/GenBank/DDBJ databases">
        <title>Annotation of Escherichia albertii TW07627.</title>
        <authorList>
            <person name="Sutton G."/>
            <person name="Whittam T.S."/>
            <person name="Sebastian Y."/>
        </authorList>
    </citation>
    <scope>NUCLEOTIDE SEQUENCE [LARGE SCALE GENOMIC DNA]</scope>
    <source>
        <strain evidence="1 2">TW07627</strain>
    </source>
</reference>
<accession>A0ABC9NLL6</accession>
<gene>
    <name evidence="1" type="ORF">ESCAB7627_3588</name>
</gene>
<sequence>MLPKFIVIFFIIFQAETFIKNLCSYSLCFYILQNIHLMLLIPQDNTQYEIKQLFVYIKITKSRT</sequence>
<dbReference type="Proteomes" id="UP000003042">
    <property type="component" value="Unassembled WGS sequence"/>
</dbReference>
<protein>
    <submittedName>
        <fullName evidence="1">Uncharacterized protein</fullName>
    </submittedName>
</protein>
<dbReference type="AlphaFoldDB" id="A0ABC9NLL6"/>
<evidence type="ECO:0000313" key="1">
    <source>
        <dbReference type="EMBL" id="EDS91143.1"/>
    </source>
</evidence>
<comment type="caution">
    <text evidence="1">The sequence shown here is derived from an EMBL/GenBank/DDBJ whole genome shotgun (WGS) entry which is preliminary data.</text>
</comment>
<organism evidence="1 2">
    <name type="scientific">Escherichia albertii (strain TW07627)</name>
    <dbReference type="NCBI Taxonomy" id="502347"/>
    <lineage>
        <taxon>Bacteria</taxon>
        <taxon>Pseudomonadati</taxon>
        <taxon>Pseudomonadota</taxon>
        <taxon>Gammaproteobacteria</taxon>
        <taxon>Enterobacterales</taxon>
        <taxon>Enterobacteriaceae</taxon>
        <taxon>Escherichia</taxon>
    </lineage>
</organism>
<evidence type="ECO:0000313" key="2">
    <source>
        <dbReference type="Proteomes" id="UP000003042"/>
    </source>
</evidence>
<name>A0ABC9NLL6_ESCAT</name>